<keyword evidence="1" id="KW-0732">Signal</keyword>
<evidence type="ECO:0008006" key="4">
    <source>
        <dbReference type="Google" id="ProtNLM"/>
    </source>
</evidence>
<keyword evidence="3" id="KW-1185">Reference proteome</keyword>
<protein>
    <recommendedName>
        <fullName evidence="4">Lipoprotein</fullName>
    </recommendedName>
</protein>
<comment type="caution">
    <text evidence="2">The sequence shown here is derived from an EMBL/GenBank/DDBJ whole genome shotgun (WGS) entry which is preliminary data.</text>
</comment>
<name>A0ABS4D4X7_9CHLR</name>
<dbReference type="PROSITE" id="PS51257">
    <property type="entry name" value="PROKAR_LIPOPROTEIN"/>
    <property type="match status" value="1"/>
</dbReference>
<evidence type="ECO:0000313" key="2">
    <source>
        <dbReference type="EMBL" id="MBP1464463.1"/>
    </source>
</evidence>
<reference evidence="2 3" key="1">
    <citation type="submission" date="2021-03" db="EMBL/GenBank/DDBJ databases">
        <authorList>
            <person name="Grouzdev D.S."/>
        </authorList>
    </citation>
    <scope>NUCLEOTIDE SEQUENCE [LARGE SCALE GENOMIC DNA]</scope>
    <source>
        <strain evidence="2 3">M50-1</strain>
    </source>
</reference>
<feature type="signal peptide" evidence="1">
    <location>
        <begin position="1"/>
        <end position="21"/>
    </location>
</feature>
<organism evidence="2 3">
    <name type="scientific">Candidatus Chloroploca mongolica</name>
    <dbReference type="NCBI Taxonomy" id="2528176"/>
    <lineage>
        <taxon>Bacteria</taxon>
        <taxon>Bacillati</taxon>
        <taxon>Chloroflexota</taxon>
        <taxon>Chloroflexia</taxon>
        <taxon>Chloroflexales</taxon>
        <taxon>Chloroflexineae</taxon>
        <taxon>Oscillochloridaceae</taxon>
        <taxon>Candidatus Chloroploca</taxon>
    </lineage>
</organism>
<evidence type="ECO:0000313" key="3">
    <source>
        <dbReference type="Proteomes" id="UP001193081"/>
    </source>
</evidence>
<gene>
    <name evidence="2" type="ORF">EYB53_001960</name>
</gene>
<evidence type="ECO:0000256" key="1">
    <source>
        <dbReference type="SAM" id="SignalP"/>
    </source>
</evidence>
<sequence length="165" mass="18364">MFRMSAFLLLLLSLGCGGPSVDETIVINKDNDKEVLGALTTETFRVDNSTGTEPMTSDQTALKQYTHRVEVIPAAGTAVDTDRVRTEVFLAYNISTESRELPKDAACALTRVNVPPGNVYLYDIEWQEKWREGTFDIGQPDGTPEGTYRFRETLNCRIVGARVEP</sequence>
<proteinExistence type="predicted"/>
<feature type="chain" id="PRO_5047290513" description="Lipoprotein" evidence="1">
    <location>
        <begin position="22"/>
        <end position="165"/>
    </location>
</feature>
<dbReference type="Proteomes" id="UP001193081">
    <property type="component" value="Unassembled WGS sequence"/>
</dbReference>
<dbReference type="EMBL" id="SIJK02000002">
    <property type="protein sequence ID" value="MBP1464463.1"/>
    <property type="molecule type" value="Genomic_DNA"/>
</dbReference>
<accession>A0ABS4D4X7</accession>